<evidence type="ECO:0000256" key="7">
    <source>
        <dbReference type="ARBA" id="ARBA00023136"/>
    </source>
</evidence>
<evidence type="ECO:0000256" key="5">
    <source>
        <dbReference type="ARBA" id="ARBA00022989"/>
    </source>
</evidence>
<evidence type="ECO:0000313" key="11">
    <source>
        <dbReference type="Proteomes" id="UP000721844"/>
    </source>
</evidence>
<feature type="transmembrane region" description="Helical" evidence="9">
    <location>
        <begin position="48"/>
        <end position="70"/>
    </location>
</feature>
<evidence type="ECO:0000256" key="1">
    <source>
        <dbReference type="ARBA" id="ARBA00004651"/>
    </source>
</evidence>
<comment type="similarity">
    <text evidence="8">Belongs to the anion channel-forming bestrophin (TC 1.A.46) family.</text>
</comment>
<dbReference type="EMBL" id="JAESVA010000003">
    <property type="protein sequence ID" value="MCB8880536.1"/>
    <property type="molecule type" value="Genomic_DNA"/>
</dbReference>
<keyword evidence="11" id="KW-1185">Reference proteome</keyword>
<comment type="caution">
    <text evidence="10">The sequence shown here is derived from an EMBL/GenBank/DDBJ whole genome shotgun (WGS) entry which is preliminary data.</text>
</comment>
<accession>A0A963Z0S1</accession>
<evidence type="ECO:0000256" key="6">
    <source>
        <dbReference type="ARBA" id="ARBA00023065"/>
    </source>
</evidence>
<dbReference type="RefSeq" id="WP_227307201.1">
    <property type="nucleotide sequence ID" value="NZ_JAESVA010000003.1"/>
</dbReference>
<keyword evidence="6" id="KW-0406">Ion transport</keyword>
<protein>
    <submittedName>
        <fullName evidence="10">Bestrophin</fullName>
    </submittedName>
</protein>
<evidence type="ECO:0000313" key="10">
    <source>
        <dbReference type="EMBL" id="MCB8880536.1"/>
    </source>
</evidence>
<keyword evidence="4 9" id="KW-0812">Transmembrane</keyword>
<evidence type="ECO:0000256" key="9">
    <source>
        <dbReference type="SAM" id="Phobius"/>
    </source>
</evidence>
<comment type="subcellular location">
    <subcellularLocation>
        <location evidence="1">Cell membrane</location>
        <topology evidence="1">Multi-pass membrane protein</topology>
    </subcellularLocation>
</comment>
<proteinExistence type="inferred from homology"/>
<dbReference type="PANTHER" id="PTHR33281:SF19">
    <property type="entry name" value="VOLTAGE-DEPENDENT ANION CHANNEL-FORMING PROTEIN YNEE"/>
    <property type="match status" value="1"/>
</dbReference>
<dbReference type="Proteomes" id="UP000721844">
    <property type="component" value="Unassembled WGS sequence"/>
</dbReference>
<keyword evidence="7 9" id="KW-0472">Membrane</keyword>
<dbReference type="GO" id="GO:0005254">
    <property type="term" value="F:chloride channel activity"/>
    <property type="evidence" value="ECO:0007669"/>
    <property type="project" value="InterPro"/>
</dbReference>
<feature type="transmembrane region" description="Helical" evidence="9">
    <location>
        <begin position="20"/>
        <end position="42"/>
    </location>
</feature>
<keyword evidence="2" id="KW-0813">Transport</keyword>
<evidence type="ECO:0000256" key="8">
    <source>
        <dbReference type="ARBA" id="ARBA00034708"/>
    </source>
</evidence>
<evidence type="ECO:0000256" key="3">
    <source>
        <dbReference type="ARBA" id="ARBA00022475"/>
    </source>
</evidence>
<keyword evidence="3" id="KW-1003">Cell membrane</keyword>
<reference evidence="10 11" key="1">
    <citation type="journal article" date="2021" name="Microorganisms">
        <title>Acidisoma silvae sp. nov. and Acidisomacellulosilytica sp. nov., Two Acidophilic Bacteria Isolated from Decaying Wood, Hydrolyzing Cellulose and Producing Poly-3-hydroxybutyrate.</title>
        <authorList>
            <person name="Mieszkin S."/>
            <person name="Pouder E."/>
            <person name="Uroz S."/>
            <person name="Simon-Colin C."/>
            <person name="Alain K."/>
        </authorList>
    </citation>
    <scope>NUCLEOTIDE SEQUENCE [LARGE SCALE GENOMIC DNA]</scope>
    <source>
        <strain evidence="10 11">HW T5.17</strain>
    </source>
</reference>
<name>A0A963Z0S1_9PROT</name>
<dbReference type="PANTHER" id="PTHR33281">
    <property type="entry name" value="UPF0187 PROTEIN YNEE"/>
    <property type="match status" value="1"/>
</dbReference>
<organism evidence="10 11">
    <name type="scientific">Acidisoma cellulosilyticum</name>
    <dbReference type="NCBI Taxonomy" id="2802395"/>
    <lineage>
        <taxon>Bacteria</taxon>
        <taxon>Pseudomonadati</taxon>
        <taxon>Pseudomonadota</taxon>
        <taxon>Alphaproteobacteria</taxon>
        <taxon>Acetobacterales</taxon>
        <taxon>Acidocellaceae</taxon>
        <taxon>Acidisoma</taxon>
    </lineage>
</organism>
<sequence>MIVRPHPHPLSLLFILRGSIIHAIIGELVVVLGAAALITGFYHFRPMLFSGISLAPFTLLGLALSIFLGFRNNACYQRWWEARQQWGRLIAETRSFMRDLRAVLPDRDDRTRRLGRRIVGFAHALRCQLRGERVEAAQPWLPAGEWLGLAGLRGKPSEILNLQAQELADALRAGEITDILYRVFSERLATMGNIQAACERLQSTPTPFAYTLLLHRTAWLFCLLTPIGIVSTLGWLTPLATVVLAYAFFGLDALGQELQEPFERTANAVPLDALVRIIEISVLEALGETEIPEPLLPQDFVLL</sequence>
<dbReference type="AlphaFoldDB" id="A0A963Z0S1"/>
<dbReference type="GO" id="GO:0005886">
    <property type="term" value="C:plasma membrane"/>
    <property type="evidence" value="ECO:0007669"/>
    <property type="project" value="UniProtKB-SubCell"/>
</dbReference>
<keyword evidence="5 9" id="KW-1133">Transmembrane helix</keyword>
<gene>
    <name evidence="10" type="ORF">ACELLULO517_09855</name>
</gene>
<evidence type="ECO:0000256" key="4">
    <source>
        <dbReference type="ARBA" id="ARBA00022692"/>
    </source>
</evidence>
<dbReference type="Pfam" id="PF25539">
    <property type="entry name" value="Bestrophin_2"/>
    <property type="match status" value="1"/>
</dbReference>
<evidence type="ECO:0000256" key="2">
    <source>
        <dbReference type="ARBA" id="ARBA00022448"/>
    </source>
</evidence>
<dbReference type="InterPro" id="IPR044669">
    <property type="entry name" value="YneE/VCCN1/2-like"/>
</dbReference>